<evidence type="ECO:0000313" key="1">
    <source>
        <dbReference type="EMBL" id="KAF9787475.1"/>
    </source>
</evidence>
<protein>
    <submittedName>
        <fullName evidence="1">Nucleotidylyl transferase</fullName>
    </submittedName>
</protein>
<dbReference type="PANTHER" id="PTHR31285">
    <property type="entry name" value="NICOTINAMIDE MONONUCLEOTIDE ADENYLYLTRANSFERASE"/>
    <property type="match status" value="1"/>
</dbReference>
<name>A0A9P6HJI9_9AGAM</name>
<dbReference type="AlphaFoldDB" id="A0A9P6HJI9"/>
<dbReference type="Proteomes" id="UP000736335">
    <property type="component" value="Unassembled WGS sequence"/>
</dbReference>
<dbReference type="InterPro" id="IPR014729">
    <property type="entry name" value="Rossmann-like_a/b/a_fold"/>
</dbReference>
<dbReference type="EMBL" id="WIUZ02000005">
    <property type="protein sequence ID" value="KAF9787475.1"/>
    <property type="molecule type" value="Genomic_DNA"/>
</dbReference>
<keyword evidence="2" id="KW-1185">Reference proteome</keyword>
<sequence>MSIPITSAISSAIEKVQQQVISAALVYKSHERWPLPPTQSLPKIPLRISILDSSFNPPTLAHLALANAPNPFSPAADYDAKLLLLSVRNADKSPQEGDATLSQRIQMMSLLAARVHHNSLSPTPNVAVGLANEPTFVAKSSALRRFLDEHLAKLTPGPLCAVPVQLTFLMGSDTLERVLAPRYYPSEDEMHRLLGIFLSQEGDNAQIVCSRRAVSGKDSKIESLPAANHYLESGRMAFIDIDKREMMLSSSALRAQCRRGVESWSTATTAEIREYIVDNRLYHSI</sequence>
<dbReference type="GO" id="GO:0005634">
    <property type="term" value="C:nucleus"/>
    <property type="evidence" value="ECO:0007669"/>
    <property type="project" value="TreeGrafter"/>
</dbReference>
<dbReference type="Gene3D" id="3.40.50.620">
    <property type="entry name" value="HUPs"/>
    <property type="match status" value="1"/>
</dbReference>
<reference evidence="1" key="1">
    <citation type="journal article" date="2020" name="Nat. Commun.">
        <title>Large-scale genome sequencing of mycorrhizal fungi provides insights into the early evolution of symbiotic traits.</title>
        <authorList>
            <person name="Miyauchi S."/>
            <person name="Kiss E."/>
            <person name="Kuo A."/>
            <person name="Drula E."/>
            <person name="Kohler A."/>
            <person name="Sanchez-Garcia M."/>
            <person name="Morin E."/>
            <person name="Andreopoulos B."/>
            <person name="Barry K.W."/>
            <person name="Bonito G."/>
            <person name="Buee M."/>
            <person name="Carver A."/>
            <person name="Chen C."/>
            <person name="Cichocki N."/>
            <person name="Clum A."/>
            <person name="Culley D."/>
            <person name="Crous P.W."/>
            <person name="Fauchery L."/>
            <person name="Girlanda M."/>
            <person name="Hayes R.D."/>
            <person name="Keri Z."/>
            <person name="LaButti K."/>
            <person name="Lipzen A."/>
            <person name="Lombard V."/>
            <person name="Magnuson J."/>
            <person name="Maillard F."/>
            <person name="Murat C."/>
            <person name="Nolan M."/>
            <person name="Ohm R.A."/>
            <person name="Pangilinan J."/>
            <person name="Pereira M.F."/>
            <person name="Perotto S."/>
            <person name="Peter M."/>
            <person name="Pfister S."/>
            <person name="Riley R."/>
            <person name="Sitrit Y."/>
            <person name="Stielow J.B."/>
            <person name="Szollosi G."/>
            <person name="Zifcakova L."/>
            <person name="Stursova M."/>
            <person name="Spatafora J.W."/>
            <person name="Tedersoo L."/>
            <person name="Vaario L.M."/>
            <person name="Yamada A."/>
            <person name="Yan M."/>
            <person name="Wang P."/>
            <person name="Xu J."/>
            <person name="Bruns T."/>
            <person name="Baldrian P."/>
            <person name="Vilgalys R."/>
            <person name="Dunand C."/>
            <person name="Henrissat B."/>
            <person name="Grigoriev I.V."/>
            <person name="Hibbett D."/>
            <person name="Nagy L.G."/>
            <person name="Martin F.M."/>
        </authorList>
    </citation>
    <scope>NUCLEOTIDE SEQUENCE</scope>
    <source>
        <strain evidence="1">UH-Tt-Lm1</strain>
    </source>
</reference>
<dbReference type="GO" id="GO:0000309">
    <property type="term" value="F:nicotinamide-nucleotide adenylyltransferase activity"/>
    <property type="evidence" value="ECO:0007669"/>
    <property type="project" value="TreeGrafter"/>
</dbReference>
<reference evidence="1" key="2">
    <citation type="submission" date="2020-11" db="EMBL/GenBank/DDBJ databases">
        <authorList>
            <consortium name="DOE Joint Genome Institute"/>
            <person name="Kuo A."/>
            <person name="Miyauchi S."/>
            <person name="Kiss E."/>
            <person name="Drula E."/>
            <person name="Kohler A."/>
            <person name="Sanchez-Garcia M."/>
            <person name="Andreopoulos B."/>
            <person name="Barry K.W."/>
            <person name="Bonito G."/>
            <person name="Buee M."/>
            <person name="Carver A."/>
            <person name="Chen C."/>
            <person name="Cichocki N."/>
            <person name="Clum A."/>
            <person name="Culley D."/>
            <person name="Crous P.W."/>
            <person name="Fauchery L."/>
            <person name="Girlanda M."/>
            <person name="Hayes R."/>
            <person name="Keri Z."/>
            <person name="Labutti K."/>
            <person name="Lipzen A."/>
            <person name="Lombard V."/>
            <person name="Magnuson J."/>
            <person name="Maillard F."/>
            <person name="Morin E."/>
            <person name="Murat C."/>
            <person name="Nolan M."/>
            <person name="Ohm R."/>
            <person name="Pangilinan J."/>
            <person name="Pereira M."/>
            <person name="Perotto S."/>
            <person name="Peter M."/>
            <person name="Riley R."/>
            <person name="Sitrit Y."/>
            <person name="Stielow B."/>
            <person name="Szollosi G."/>
            <person name="Zifcakova L."/>
            <person name="Stursova M."/>
            <person name="Spatafora J.W."/>
            <person name="Tedersoo L."/>
            <person name="Vaario L.-M."/>
            <person name="Yamada A."/>
            <person name="Yan M."/>
            <person name="Wang P."/>
            <person name="Xu J."/>
            <person name="Bruns T."/>
            <person name="Baldrian P."/>
            <person name="Vilgalys R."/>
            <person name="Henrissat B."/>
            <person name="Grigoriev I.V."/>
            <person name="Hibbett D."/>
            <person name="Nagy L.G."/>
            <person name="Martin F.M."/>
        </authorList>
    </citation>
    <scope>NUCLEOTIDE SEQUENCE</scope>
    <source>
        <strain evidence="1">UH-Tt-Lm1</strain>
    </source>
</reference>
<dbReference type="PANTHER" id="PTHR31285:SF0">
    <property type="entry name" value="NICOTINAMIDE MONONUCLEOTIDE ADENYLYLTRANSFERASE"/>
    <property type="match status" value="1"/>
</dbReference>
<dbReference type="OrthoDB" id="5591297at2759"/>
<keyword evidence="1" id="KW-0808">Transferase</keyword>
<dbReference type="GO" id="GO:0005737">
    <property type="term" value="C:cytoplasm"/>
    <property type="evidence" value="ECO:0007669"/>
    <property type="project" value="TreeGrafter"/>
</dbReference>
<comment type="caution">
    <text evidence="1">The sequence shown here is derived from an EMBL/GenBank/DDBJ whole genome shotgun (WGS) entry which is preliminary data.</text>
</comment>
<proteinExistence type="predicted"/>
<evidence type="ECO:0000313" key="2">
    <source>
        <dbReference type="Proteomes" id="UP000736335"/>
    </source>
</evidence>
<accession>A0A9P6HJI9</accession>
<dbReference type="GO" id="GO:0016887">
    <property type="term" value="F:ATP hydrolysis activity"/>
    <property type="evidence" value="ECO:0007669"/>
    <property type="project" value="TreeGrafter"/>
</dbReference>
<organism evidence="1 2">
    <name type="scientific">Thelephora terrestris</name>
    <dbReference type="NCBI Taxonomy" id="56493"/>
    <lineage>
        <taxon>Eukaryota</taxon>
        <taxon>Fungi</taxon>
        <taxon>Dikarya</taxon>
        <taxon>Basidiomycota</taxon>
        <taxon>Agaricomycotina</taxon>
        <taxon>Agaricomycetes</taxon>
        <taxon>Thelephorales</taxon>
        <taxon>Thelephoraceae</taxon>
        <taxon>Thelephora</taxon>
    </lineage>
</organism>
<dbReference type="SUPFAM" id="SSF52374">
    <property type="entry name" value="Nucleotidylyl transferase"/>
    <property type="match status" value="1"/>
</dbReference>
<gene>
    <name evidence="1" type="ORF">BJ322DRAFT_1139151</name>
</gene>